<reference evidence="1 2" key="1">
    <citation type="submission" date="2016-10" db="EMBL/GenBank/DDBJ databases">
        <authorList>
            <person name="de Groot N.N."/>
        </authorList>
    </citation>
    <scope>NUCLEOTIDE SEQUENCE [LARGE SCALE GENOMIC DNA]</scope>
    <source>
        <strain evidence="1 2">CPCC 201354</strain>
    </source>
</reference>
<dbReference type="Proteomes" id="UP000198923">
    <property type="component" value="Unassembled WGS sequence"/>
</dbReference>
<sequence length="375" mass="40772">MTLQADATAVHVRIANAAICITGPAATTDWARRYYAPSWDVATAPADRAHDIPVVAAALDDDEYDILSDRITRAPHQDITYARKHVLLAELDGQIAAVCPAERLAYRSHPEIGMLYITGCDSETLATAVARLAREMVRGQLIRDGWSLLHASAISRKDRVMLAFGGKGSGKTTTALTLTQAGAWELLANDRVFVRAEDGRVRVLPWPSAAAVGLGLLEALGWYDIVRERLLAGEALHPTQDARVTDALMQGRRTPLWESGKELKAQVWPVQFTEWFGVGLAQEGDAAALLFPQVDAAADQPRLTQSARILSDDDFMAKAEDRYPDIFRLVRAPIGGYDSSRARAAAHLQALPHHGLALTHGVEANAELLDALLKP</sequence>
<organism evidence="1 2">
    <name type="scientific">Sinosporangium album</name>
    <dbReference type="NCBI Taxonomy" id="504805"/>
    <lineage>
        <taxon>Bacteria</taxon>
        <taxon>Bacillati</taxon>
        <taxon>Actinomycetota</taxon>
        <taxon>Actinomycetes</taxon>
        <taxon>Streptosporangiales</taxon>
        <taxon>Streptosporangiaceae</taxon>
        <taxon>Sinosporangium</taxon>
    </lineage>
</organism>
<evidence type="ECO:0000313" key="2">
    <source>
        <dbReference type="Proteomes" id="UP000198923"/>
    </source>
</evidence>
<accession>A0A1G8KUA8</accession>
<dbReference type="AlphaFoldDB" id="A0A1G8KUA8"/>
<dbReference type="InterPro" id="IPR027417">
    <property type="entry name" value="P-loop_NTPase"/>
</dbReference>
<name>A0A1G8KUA8_9ACTN</name>
<protein>
    <recommendedName>
        <fullName evidence="3">HprK-related kinase B</fullName>
    </recommendedName>
</protein>
<dbReference type="OrthoDB" id="3376706at2"/>
<dbReference type="RefSeq" id="WP_093175956.1">
    <property type="nucleotide sequence ID" value="NZ_FNCN01000055.1"/>
</dbReference>
<evidence type="ECO:0000313" key="1">
    <source>
        <dbReference type="EMBL" id="SDI47075.1"/>
    </source>
</evidence>
<evidence type="ECO:0008006" key="3">
    <source>
        <dbReference type="Google" id="ProtNLM"/>
    </source>
</evidence>
<gene>
    <name evidence="1" type="ORF">SAMN05421505_15517</name>
</gene>
<dbReference type="STRING" id="504805.SAMN05421505_15517"/>
<dbReference type="EMBL" id="FNCN01000055">
    <property type="protein sequence ID" value="SDI47075.1"/>
    <property type="molecule type" value="Genomic_DNA"/>
</dbReference>
<dbReference type="Gene3D" id="3.40.50.300">
    <property type="entry name" value="P-loop containing nucleotide triphosphate hydrolases"/>
    <property type="match status" value="1"/>
</dbReference>
<dbReference type="SUPFAM" id="SSF53795">
    <property type="entry name" value="PEP carboxykinase-like"/>
    <property type="match status" value="1"/>
</dbReference>
<proteinExistence type="predicted"/>
<keyword evidence="2" id="KW-1185">Reference proteome</keyword>